<protein>
    <submittedName>
        <fullName evidence="1">Uncharacterized protein</fullName>
    </submittedName>
</protein>
<name>A0A0C2Z9A2_HEBCY</name>
<organism evidence="1 2">
    <name type="scientific">Hebeloma cylindrosporum</name>
    <dbReference type="NCBI Taxonomy" id="76867"/>
    <lineage>
        <taxon>Eukaryota</taxon>
        <taxon>Fungi</taxon>
        <taxon>Dikarya</taxon>
        <taxon>Basidiomycota</taxon>
        <taxon>Agaricomycotina</taxon>
        <taxon>Agaricomycetes</taxon>
        <taxon>Agaricomycetidae</taxon>
        <taxon>Agaricales</taxon>
        <taxon>Agaricineae</taxon>
        <taxon>Hymenogastraceae</taxon>
        <taxon>Hebeloma</taxon>
    </lineage>
</organism>
<accession>A0A0C2Z9A2</accession>
<dbReference type="STRING" id="686832.A0A0C2Z9A2"/>
<reference evidence="1 2" key="1">
    <citation type="submission" date="2014-04" db="EMBL/GenBank/DDBJ databases">
        <authorList>
            <consortium name="DOE Joint Genome Institute"/>
            <person name="Kuo A."/>
            <person name="Gay G."/>
            <person name="Dore J."/>
            <person name="Kohler A."/>
            <person name="Nagy L.G."/>
            <person name="Floudas D."/>
            <person name="Copeland A."/>
            <person name="Barry K.W."/>
            <person name="Cichocki N."/>
            <person name="Veneault-Fourrey C."/>
            <person name="LaButti K."/>
            <person name="Lindquist E.A."/>
            <person name="Lipzen A."/>
            <person name="Lundell T."/>
            <person name="Morin E."/>
            <person name="Murat C."/>
            <person name="Sun H."/>
            <person name="Tunlid A."/>
            <person name="Henrissat B."/>
            <person name="Grigoriev I.V."/>
            <person name="Hibbett D.S."/>
            <person name="Martin F."/>
            <person name="Nordberg H.P."/>
            <person name="Cantor M.N."/>
            <person name="Hua S.X."/>
        </authorList>
    </citation>
    <scope>NUCLEOTIDE SEQUENCE [LARGE SCALE GENOMIC DNA]</scope>
    <source>
        <strain evidence="2">h7</strain>
    </source>
</reference>
<dbReference type="EMBL" id="KN831768">
    <property type="protein sequence ID" value="KIM49732.1"/>
    <property type="molecule type" value="Genomic_DNA"/>
</dbReference>
<proteinExistence type="predicted"/>
<dbReference type="Proteomes" id="UP000053424">
    <property type="component" value="Unassembled WGS sequence"/>
</dbReference>
<evidence type="ECO:0000313" key="1">
    <source>
        <dbReference type="EMBL" id="KIM49732.1"/>
    </source>
</evidence>
<gene>
    <name evidence="1" type="ORF">M413DRAFT_438876</name>
</gene>
<dbReference type="AlphaFoldDB" id="A0A0C2Z9A2"/>
<keyword evidence="2" id="KW-1185">Reference proteome</keyword>
<sequence length="272" mass="30497">MDDGRTGRALSLVSRFVHETSKAYKLQSIAVIGQTQLFAFADLIEHTPIHLRRVDCIFLSAHSRHTASDPRALSPEYVRKQDVYFALERILRAISSCVRIIHAFFVFIRPFALLPVSLPVLEELVIHGPMDTSIDVDRSIQFTALKHLNLSTPCHPAVLLDKVLQSTPSLVNLRISASDRSSLHAMGWSAVIKSSFPAHLRRILIHAPTKPKGEFLETLGVYNRIMLALRVLADSDQRVTLLLPIQLHLFSMVSIQDAEATWNVSAAGIPWW</sequence>
<reference evidence="2" key="2">
    <citation type="submission" date="2015-01" db="EMBL/GenBank/DDBJ databases">
        <title>Evolutionary Origins and Diversification of the Mycorrhizal Mutualists.</title>
        <authorList>
            <consortium name="DOE Joint Genome Institute"/>
            <consortium name="Mycorrhizal Genomics Consortium"/>
            <person name="Kohler A."/>
            <person name="Kuo A."/>
            <person name="Nagy L.G."/>
            <person name="Floudas D."/>
            <person name="Copeland A."/>
            <person name="Barry K.W."/>
            <person name="Cichocki N."/>
            <person name="Veneault-Fourrey C."/>
            <person name="LaButti K."/>
            <person name="Lindquist E.A."/>
            <person name="Lipzen A."/>
            <person name="Lundell T."/>
            <person name="Morin E."/>
            <person name="Murat C."/>
            <person name="Riley R."/>
            <person name="Ohm R."/>
            <person name="Sun H."/>
            <person name="Tunlid A."/>
            <person name="Henrissat B."/>
            <person name="Grigoriev I.V."/>
            <person name="Hibbett D.S."/>
            <person name="Martin F."/>
        </authorList>
    </citation>
    <scope>NUCLEOTIDE SEQUENCE [LARGE SCALE GENOMIC DNA]</scope>
    <source>
        <strain evidence="2">h7</strain>
    </source>
</reference>
<dbReference type="HOGENOM" id="CLU_041942_1_1_1"/>
<dbReference type="OrthoDB" id="2748701at2759"/>
<evidence type="ECO:0000313" key="2">
    <source>
        <dbReference type="Proteomes" id="UP000053424"/>
    </source>
</evidence>